<name>A0ACC3S9L5_9PEZI</name>
<gene>
    <name evidence="1" type="ORF">M8818_005667</name>
</gene>
<keyword evidence="2" id="KW-1185">Reference proteome</keyword>
<sequence>MPALPSVLRVKRKADEISVDQLYLKGQTGEAQDSPNKRPLLWQYQLQPTVQTVSSTATQNATETNKEGGWGQEYGQCETAPREFRLVAKPGATRKRKAGEADIATFVEAKRWRPAETQDGLARQATHAEREPSPRKKAPLKRPGAGARKGQGKAEEQRKAVRNQSQTEQNKAQSDKLAEALHKFALESIAQEASPEKPRLTARPKAPALRYRDRHPESFTTSPAKGLGDSEGGNVDIDMSDDEGYVYDTYVRYQHPVVPASLDPADPANGQFGFIVITEQDEEIWETYFEDEDSDDDANSDEEDENAENYYGADYPEDEVASDDEYNQGAYGYRRGGSDDEQWDSDTGAWSDEEDAMRNPWKKYPWMQSRGHATILDGSEDDSDA</sequence>
<proteinExistence type="predicted"/>
<evidence type="ECO:0000313" key="2">
    <source>
        <dbReference type="Proteomes" id="UP001320706"/>
    </source>
</evidence>
<accession>A0ACC3S9L5</accession>
<comment type="caution">
    <text evidence="1">The sequence shown here is derived from an EMBL/GenBank/DDBJ whole genome shotgun (WGS) entry which is preliminary data.</text>
</comment>
<reference evidence="1" key="1">
    <citation type="submission" date="2024-02" db="EMBL/GenBank/DDBJ databases">
        <title>Metagenome Assembled Genome of Zalaria obscura JY119.</title>
        <authorList>
            <person name="Vighnesh L."/>
            <person name="Jagadeeshwari U."/>
            <person name="Venkata Ramana C."/>
            <person name="Sasikala C."/>
        </authorList>
    </citation>
    <scope>NUCLEOTIDE SEQUENCE</scope>
    <source>
        <strain evidence="1">JY119</strain>
    </source>
</reference>
<dbReference type="Proteomes" id="UP001320706">
    <property type="component" value="Unassembled WGS sequence"/>
</dbReference>
<evidence type="ECO:0000313" key="1">
    <source>
        <dbReference type="EMBL" id="KAK8202141.1"/>
    </source>
</evidence>
<protein>
    <submittedName>
        <fullName evidence="1">Uncharacterized protein</fullName>
    </submittedName>
</protein>
<organism evidence="1 2">
    <name type="scientific">Zalaria obscura</name>
    <dbReference type="NCBI Taxonomy" id="2024903"/>
    <lineage>
        <taxon>Eukaryota</taxon>
        <taxon>Fungi</taxon>
        <taxon>Dikarya</taxon>
        <taxon>Ascomycota</taxon>
        <taxon>Pezizomycotina</taxon>
        <taxon>Dothideomycetes</taxon>
        <taxon>Dothideomycetidae</taxon>
        <taxon>Dothideales</taxon>
        <taxon>Zalariaceae</taxon>
        <taxon>Zalaria</taxon>
    </lineage>
</organism>
<dbReference type="EMBL" id="JAMKPW020000033">
    <property type="protein sequence ID" value="KAK8202141.1"/>
    <property type="molecule type" value="Genomic_DNA"/>
</dbReference>